<keyword evidence="13" id="KW-1185">Reference proteome</keyword>
<dbReference type="InterPro" id="IPR042094">
    <property type="entry name" value="T2SS_GspF_sf"/>
</dbReference>
<dbReference type="Proteomes" id="UP000276417">
    <property type="component" value="Chromosome 1"/>
</dbReference>
<reference evidence="12 13" key="1">
    <citation type="submission" date="2018-11" db="EMBL/GenBank/DDBJ databases">
        <title>Deinococcus shelandsis sp. nov., isolated from South Shetland Islands soil of Antarctica.</title>
        <authorList>
            <person name="Tian J."/>
        </authorList>
    </citation>
    <scope>NUCLEOTIDE SEQUENCE [LARGE SCALE GENOMIC DNA]</scope>
    <source>
        <strain evidence="12 13">S14-83T</strain>
    </source>
</reference>
<evidence type="ECO:0000256" key="9">
    <source>
        <dbReference type="RuleBase" id="RU003923"/>
    </source>
</evidence>
<dbReference type="KEGG" id="dph:EHF33_02885"/>
<dbReference type="PROSITE" id="PS00874">
    <property type="entry name" value="T2SP_F"/>
    <property type="match status" value="1"/>
</dbReference>
<dbReference type="OrthoDB" id="9805682at2"/>
<dbReference type="FunFam" id="1.20.81.30:FF:000001">
    <property type="entry name" value="Type II secretion system protein F"/>
    <property type="match status" value="2"/>
</dbReference>
<keyword evidence="7 10" id="KW-1133">Transmembrane helix</keyword>
<evidence type="ECO:0000256" key="1">
    <source>
        <dbReference type="ARBA" id="ARBA00004429"/>
    </source>
</evidence>
<dbReference type="InterPro" id="IPR003004">
    <property type="entry name" value="GspF/PilC"/>
</dbReference>
<organism evidence="12 13">
    <name type="scientific">Deinococcus psychrotolerans</name>
    <dbReference type="NCBI Taxonomy" id="2489213"/>
    <lineage>
        <taxon>Bacteria</taxon>
        <taxon>Thermotogati</taxon>
        <taxon>Deinococcota</taxon>
        <taxon>Deinococci</taxon>
        <taxon>Deinococcales</taxon>
        <taxon>Deinococcaceae</taxon>
        <taxon>Deinococcus</taxon>
    </lineage>
</organism>
<feature type="transmembrane region" description="Helical" evidence="10">
    <location>
        <begin position="176"/>
        <end position="196"/>
    </location>
</feature>
<evidence type="ECO:0000256" key="6">
    <source>
        <dbReference type="ARBA" id="ARBA00022692"/>
    </source>
</evidence>
<evidence type="ECO:0000313" key="13">
    <source>
        <dbReference type="Proteomes" id="UP000276417"/>
    </source>
</evidence>
<evidence type="ECO:0000313" key="12">
    <source>
        <dbReference type="EMBL" id="AZI41823.1"/>
    </source>
</evidence>
<dbReference type="PANTHER" id="PTHR30012">
    <property type="entry name" value="GENERAL SECRETION PATHWAY PROTEIN"/>
    <property type="match status" value="1"/>
</dbReference>
<comment type="subcellular location">
    <subcellularLocation>
        <location evidence="1">Cell inner membrane</location>
        <topology evidence="1">Multi-pass membrane protein</topology>
    </subcellularLocation>
    <subcellularLocation>
        <location evidence="9">Cell membrane</location>
        <topology evidence="9">Multi-pass membrane protein</topology>
    </subcellularLocation>
</comment>
<evidence type="ECO:0000256" key="2">
    <source>
        <dbReference type="ARBA" id="ARBA00005745"/>
    </source>
</evidence>
<keyword evidence="5" id="KW-0997">Cell inner membrane</keyword>
<comment type="similarity">
    <text evidence="2 9">Belongs to the GSP F family.</text>
</comment>
<keyword evidence="8 10" id="KW-0472">Membrane</keyword>
<evidence type="ECO:0000259" key="11">
    <source>
        <dbReference type="Pfam" id="PF00482"/>
    </source>
</evidence>
<dbReference type="AlphaFoldDB" id="A0A3G8YA91"/>
<dbReference type="Gene3D" id="1.20.81.30">
    <property type="entry name" value="Type II secretion system (T2SS), domain F"/>
    <property type="match status" value="2"/>
</dbReference>
<sequence>MPVFEYRVRDRSGKILKSQTEADTIAQVRDSLRAKGLLIVDIKSPKGGMQTDLNDLKIPFLSDRPPGLKPIAIFSKQLATLINAGVPLVQSLTILQRQIEHKGLQNVVRKVRNDVEAGTPLSEAIAKFPKVFNRLYINLVRAGETSGTLDSVLERIAEFQEKDLATRGKIKSAMTYPVIVLVFALLITYFLLTTIVPQFGGMLTQLGAELPLLTRVLMAMSDFLKTKTIVIVLIVAALVFAYRYYYSTKKGRRVVDDFKLKIPVFGTLIQRSAIASFARTFGLLINSGVNIIESLEITKGTANNAIVEDTIENAKNVVMVGEQMSGSLAASPVFPPMVVSMVAIGEETGALDTMLAKVADFYDREVEEAIEGLTAAIEPIMIVFLGAIVGLIVAGMFLPMFSIISALSK</sequence>
<accession>A0A3G8YA91</accession>
<evidence type="ECO:0000256" key="7">
    <source>
        <dbReference type="ARBA" id="ARBA00022989"/>
    </source>
</evidence>
<keyword evidence="3 9" id="KW-0813">Transport</keyword>
<evidence type="ECO:0000256" key="5">
    <source>
        <dbReference type="ARBA" id="ARBA00022519"/>
    </source>
</evidence>
<feature type="domain" description="Type II secretion system protein GspF" evidence="11">
    <location>
        <begin position="74"/>
        <end position="197"/>
    </location>
</feature>
<gene>
    <name evidence="12" type="ORF">EHF33_02885</name>
</gene>
<evidence type="ECO:0000256" key="4">
    <source>
        <dbReference type="ARBA" id="ARBA00022475"/>
    </source>
</evidence>
<keyword evidence="6 9" id="KW-0812">Transmembrane</keyword>
<feature type="transmembrane region" description="Helical" evidence="10">
    <location>
        <begin position="382"/>
        <end position="407"/>
    </location>
</feature>
<dbReference type="RefSeq" id="WP_124867717.1">
    <property type="nucleotide sequence ID" value="NZ_CP034183.1"/>
</dbReference>
<dbReference type="InterPro" id="IPR018076">
    <property type="entry name" value="T2SS_GspF_dom"/>
</dbReference>
<name>A0A3G8YA91_9DEIO</name>
<dbReference type="GO" id="GO:0005886">
    <property type="term" value="C:plasma membrane"/>
    <property type="evidence" value="ECO:0007669"/>
    <property type="project" value="UniProtKB-SubCell"/>
</dbReference>
<dbReference type="GO" id="GO:0009306">
    <property type="term" value="P:protein secretion"/>
    <property type="evidence" value="ECO:0007669"/>
    <property type="project" value="InterPro"/>
</dbReference>
<feature type="transmembrane region" description="Helical" evidence="10">
    <location>
        <begin position="228"/>
        <end position="246"/>
    </location>
</feature>
<dbReference type="EMBL" id="CP034183">
    <property type="protein sequence ID" value="AZI41823.1"/>
    <property type="molecule type" value="Genomic_DNA"/>
</dbReference>
<evidence type="ECO:0000256" key="10">
    <source>
        <dbReference type="SAM" id="Phobius"/>
    </source>
</evidence>
<evidence type="ECO:0000256" key="3">
    <source>
        <dbReference type="ARBA" id="ARBA00022448"/>
    </source>
</evidence>
<keyword evidence="4" id="KW-1003">Cell membrane</keyword>
<protein>
    <submittedName>
        <fullName evidence="12">Type II secretion system F family protein</fullName>
    </submittedName>
</protein>
<dbReference type="InterPro" id="IPR001992">
    <property type="entry name" value="T2SS_GspF/T4SS_PilC_CS"/>
</dbReference>
<proteinExistence type="inferred from homology"/>
<dbReference type="Pfam" id="PF00482">
    <property type="entry name" value="T2SSF"/>
    <property type="match status" value="2"/>
</dbReference>
<dbReference type="PRINTS" id="PR00812">
    <property type="entry name" value="BCTERIALGSPF"/>
</dbReference>
<evidence type="ECO:0000256" key="8">
    <source>
        <dbReference type="ARBA" id="ARBA00023136"/>
    </source>
</evidence>
<dbReference type="PANTHER" id="PTHR30012:SF0">
    <property type="entry name" value="TYPE II SECRETION SYSTEM PROTEIN F-RELATED"/>
    <property type="match status" value="1"/>
</dbReference>
<feature type="domain" description="Type II secretion system protein GspF" evidence="11">
    <location>
        <begin position="277"/>
        <end position="399"/>
    </location>
</feature>